<evidence type="ECO:0000313" key="2">
    <source>
        <dbReference type="EMBL" id="MCX2741512.1"/>
    </source>
</evidence>
<reference evidence="2 3" key="1">
    <citation type="submission" date="2022-11" db="EMBL/GenBank/DDBJ databases">
        <title>The characterization of three novel Bacteroidetes species and genomic analysis of their roles in tidal elemental geochemical cycles.</title>
        <authorList>
            <person name="Ma K.-J."/>
        </authorList>
    </citation>
    <scope>NUCLEOTIDE SEQUENCE [LARGE SCALE GENOMIC DNA]</scope>
    <source>
        <strain evidence="2 3">M82</strain>
    </source>
</reference>
<sequence length="97" mass="10990">MKTNTHKIYRKLFTGVLLLLFPLMVGCSTFSGGGSVSSDPAVAEQQREVERLEREVKEAERLAEEAAQREKAAKNRLKAAEHELKALEEQAKRRSEY</sequence>
<dbReference type="PROSITE" id="PS51257">
    <property type="entry name" value="PROKAR_LIPOPROTEIN"/>
    <property type="match status" value="1"/>
</dbReference>
<feature type="region of interest" description="Disordered" evidence="1">
    <location>
        <begin position="31"/>
        <end position="50"/>
    </location>
</feature>
<dbReference type="Proteomes" id="UP001207228">
    <property type="component" value="Unassembled WGS sequence"/>
</dbReference>
<dbReference type="RefSeq" id="WP_266053744.1">
    <property type="nucleotide sequence ID" value="NZ_JAPFQO010000011.1"/>
</dbReference>
<gene>
    <name evidence="2" type="ORF">OO017_16245</name>
</gene>
<accession>A0ABT3RI35</accession>
<evidence type="ECO:0000256" key="1">
    <source>
        <dbReference type="SAM" id="MobiDB-lite"/>
    </source>
</evidence>
<organism evidence="2 3">
    <name type="scientific">Pontibacter anaerobius</name>
    <dbReference type="NCBI Taxonomy" id="2993940"/>
    <lineage>
        <taxon>Bacteria</taxon>
        <taxon>Pseudomonadati</taxon>
        <taxon>Bacteroidota</taxon>
        <taxon>Cytophagia</taxon>
        <taxon>Cytophagales</taxon>
        <taxon>Hymenobacteraceae</taxon>
        <taxon>Pontibacter</taxon>
    </lineage>
</organism>
<comment type="caution">
    <text evidence="2">The sequence shown here is derived from an EMBL/GenBank/DDBJ whole genome shotgun (WGS) entry which is preliminary data.</text>
</comment>
<proteinExistence type="predicted"/>
<evidence type="ECO:0000313" key="3">
    <source>
        <dbReference type="Proteomes" id="UP001207228"/>
    </source>
</evidence>
<keyword evidence="3" id="KW-1185">Reference proteome</keyword>
<dbReference type="EMBL" id="JAPFQO010000011">
    <property type="protein sequence ID" value="MCX2741512.1"/>
    <property type="molecule type" value="Genomic_DNA"/>
</dbReference>
<name>A0ABT3RI35_9BACT</name>
<protein>
    <submittedName>
        <fullName evidence="2">Uncharacterized protein</fullName>
    </submittedName>
</protein>